<dbReference type="Proteomes" id="UP000237271">
    <property type="component" value="Unassembled WGS sequence"/>
</dbReference>
<protein>
    <submittedName>
        <fullName evidence="1">Uncharacterized protein</fullName>
    </submittedName>
</protein>
<keyword evidence="2" id="KW-1185">Reference proteome</keyword>
<proteinExistence type="predicted"/>
<evidence type="ECO:0000313" key="1">
    <source>
        <dbReference type="EMBL" id="POM70185.1"/>
    </source>
</evidence>
<evidence type="ECO:0000313" key="2">
    <source>
        <dbReference type="Proteomes" id="UP000237271"/>
    </source>
</evidence>
<organism evidence="1 2">
    <name type="scientific">Phytophthora palmivora</name>
    <dbReference type="NCBI Taxonomy" id="4796"/>
    <lineage>
        <taxon>Eukaryota</taxon>
        <taxon>Sar</taxon>
        <taxon>Stramenopiles</taxon>
        <taxon>Oomycota</taxon>
        <taxon>Peronosporomycetes</taxon>
        <taxon>Peronosporales</taxon>
        <taxon>Peronosporaceae</taxon>
        <taxon>Phytophthora</taxon>
    </lineage>
</organism>
<dbReference type="AlphaFoldDB" id="A0A2P4XXB7"/>
<gene>
    <name evidence="1" type="ORF">PHPALM_13415</name>
</gene>
<accession>A0A2P4XXB7</accession>
<reference evidence="1 2" key="1">
    <citation type="journal article" date="2017" name="Genome Biol. Evol.">
        <title>Phytophthora megakarya and P. palmivora, closely related causal agents of cacao black pod rot, underwent increases in genome sizes and gene numbers by different mechanisms.</title>
        <authorList>
            <person name="Ali S.S."/>
            <person name="Shao J."/>
            <person name="Lary D.J."/>
            <person name="Kronmiller B."/>
            <person name="Shen D."/>
            <person name="Strem M.D."/>
            <person name="Amoako-Attah I."/>
            <person name="Akrofi A.Y."/>
            <person name="Begoude B.A."/>
            <person name="Ten Hoopen G.M."/>
            <person name="Coulibaly K."/>
            <person name="Kebe B.I."/>
            <person name="Melnick R.L."/>
            <person name="Guiltinan M.J."/>
            <person name="Tyler B.M."/>
            <person name="Meinhardt L.W."/>
            <person name="Bailey B.A."/>
        </authorList>
    </citation>
    <scope>NUCLEOTIDE SEQUENCE [LARGE SCALE GENOMIC DNA]</scope>
    <source>
        <strain evidence="2">sbr112.9</strain>
    </source>
</reference>
<comment type="caution">
    <text evidence="1">The sequence shown here is derived from an EMBL/GenBank/DDBJ whole genome shotgun (WGS) entry which is preliminary data.</text>
</comment>
<dbReference type="OrthoDB" id="69505at2759"/>
<name>A0A2P4XXB7_9STRA</name>
<dbReference type="EMBL" id="NCKW01007296">
    <property type="protein sequence ID" value="POM70185.1"/>
    <property type="molecule type" value="Genomic_DNA"/>
</dbReference>
<sequence length="200" mass="22665">MTIKQINGIIKKLDWKETEATLFSTERDDAGFEVCEASLEDWERYVMSDNQALVSRAMAFEDGKSYIVELPSGTYDNHLRSRGSSNVESLRKLEHDCSFGPAPGIVAIRPSGMTWIEYILCIRISPALQVCQYKRYTVDNRANPLPHMDPIAIVNPTNVTFNSRRLLSLIGRGRTPQGFSRPNVVIDLFPLVEMLIQENQ</sequence>